<evidence type="ECO:0000256" key="9">
    <source>
        <dbReference type="ARBA" id="ARBA00049648"/>
    </source>
</evidence>
<protein>
    <recommendedName>
        <fullName evidence="14">Collagen, type XII, alpha 1b</fullName>
    </recommendedName>
</protein>
<evidence type="ECO:0000256" key="6">
    <source>
        <dbReference type="ARBA" id="ARBA00023119"/>
    </source>
</evidence>
<keyword evidence="7" id="KW-1015">Disulfide bond</keyword>
<proteinExistence type="inferred from homology"/>
<name>A0A3B5MCY0_9TELE</name>
<dbReference type="SMART" id="SM00327">
    <property type="entry name" value="VWA"/>
    <property type="match status" value="1"/>
</dbReference>
<evidence type="ECO:0000259" key="11">
    <source>
        <dbReference type="PROSITE" id="PS50853"/>
    </source>
</evidence>
<dbReference type="InterPro" id="IPR036465">
    <property type="entry name" value="vWFA_dom_sf"/>
</dbReference>
<dbReference type="InterPro" id="IPR050525">
    <property type="entry name" value="ECM_Assembly_Org"/>
</dbReference>
<evidence type="ECO:0000259" key="10">
    <source>
        <dbReference type="PROSITE" id="PS50234"/>
    </source>
</evidence>
<evidence type="ECO:0000313" key="12">
    <source>
        <dbReference type="Ensembl" id="ENSXCOP00000017559.1"/>
    </source>
</evidence>
<reference evidence="12" key="1">
    <citation type="submission" date="2025-08" db="UniProtKB">
        <authorList>
            <consortium name="Ensembl"/>
        </authorList>
    </citation>
    <scope>IDENTIFICATION</scope>
</reference>
<dbReference type="GO" id="GO:0005581">
    <property type="term" value="C:collagen trimer"/>
    <property type="evidence" value="ECO:0007669"/>
    <property type="project" value="UniProtKB-KW"/>
</dbReference>
<feature type="domain" description="VWFA" evidence="10">
    <location>
        <begin position="123"/>
        <end position="295"/>
    </location>
</feature>
<dbReference type="Gene3D" id="3.40.50.410">
    <property type="entry name" value="von Willebrand factor, type A domain"/>
    <property type="match status" value="1"/>
</dbReference>
<reference evidence="12" key="2">
    <citation type="submission" date="2025-09" db="UniProtKB">
        <authorList>
            <consortium name="Ensembl"/>
        </authorList>
    </citation>
    <scope>IDENTIFICATION</scope>
</reference>
<dbReference type="Pfam" id="PF00092">
    <property type="entry name" value="VWA"/>
    <property type="match status" value="1"/>
</dbReference>
<dbReference type="InterPro" id="IPR013783">
    <property type="entry name" value="Ig-like_fold"/>
</dbReference>
<dbReference type="PRINTS" id="PR00453">
    <property type="entry name" value="VWFADOMAIN"/>
</dbReference>
<dbReference type="Pfam" id="PF00041">
    <property type="entry name" value="fn3"/>
    <property type="match status" value="2"/>
</dbReference>
<keyword evidence="4" id="KW-0677">Repeat</keyword>
<dbReference type="STRING" id="32473.ENSXCOP00000017559"/>
<keyword evidence="3" id="KW-0272">Extracellular matrix</keyword>
<evidence type="ECO:0000256" key="7">
    <source>
        <dbReference type="ARBA" id="ARBA00023157"/>
    </source>
</evidence>
<dbReference type="Ensembl" id="ENSXCOT00000017781.1">
    <property type="protein sequence ID" value="ENSXCOP00000017559.1"/>
    <property type="gene ID" value="ENSXCOG00000013240.1"/>
</dbReference>
<comment type="similarity">
    <text evidence="9">Belongs to the fibril-associated collagens with interrupted helices (FACIT) family.</text>
</comment>
<dbReference type="FunFam" id="2.60.40.10:FF:000018">
    <property type="entry name" value="collagen alpha-1(XII) chain isoform X1"/>
    <property type="match status" value="1"/>
</dbReference>
<organism evidence="12 13">
    <name type="scientific">Xiphophorus couchianus</name>
    <name type="common">Monterrey platyfish</name>
    <dbReference type="NCBI Taxonomy" id="32473"/>
    <lineage>
        <taxon>Eukaryota</taxon>
        <taxon>Metazoa</taxon>
        <taxon>Chordata</taxon>
        <taxon>Craniata</taxon>
        <taxon>Vertebrata</taxon>
        <taxon>Euteleostomi</taxon>
        <taxon>Actinopterygii</taxon>
        <taxon>Neopterygii</taxon>
        <taxon>Teleostei</taxon>
        <taxon>Neoteleostei</taxon>
        <taxon>Acanthomorphata</taxon>
        <taxon>Ovalentaria</taxon>
        <taxon>Atherinomorphae</taxon>
        <taxon>Cyprinodontiformes</taxon>
        <taxon>Poeciliidae</taxon>
        <taxon>Poeciliinae</taxon>
        <taxon>Xiphophorus</taxon>
    </lineage>
</organism>
<evidence type="ECO:0000256" key="5">
    <source>
        <dbReference type="ARBA" id="ARBA00022889"/>
    </source>
</evidence>
<feature type="domain" description="Fibronectin type-III" evidence="11">
    <location>
        <begin position="319"/>
        <end position="408"/>
    </location>
</feature>
<dbReference type="PANTHER" id="PTHR24020">
    <property type="entry name" value="COLLAGEN ALPHA"/>
    <property type="match status" value="1"/>
</dbReference>
<evidence type="ECO:0000256" key="8">
    <source>
        <dbReference type="ARBA" id="ARBA00023180"/>
    </source>
</evidence>
<dbReference type="SMART" id="SM00060">
    <property type="entry name" value="FN3"/>
    <property type="match status" value="2"/>
</dbReference>
<dbReference type="InterPro" id="IPR003961">
    <property type="entry name" value="FN3_dom"/>
</dbReference>
<evidence type="ECO:0000256" key="4">
    <source>
        <dbReference type="ARBA" id="ARBA00022737"/>
    </source>
</evidence>
<evidence type="ECO:0000256" key="3">
    <source>
        <dbReference type="ARBA" id="ARBA00022530"/>
    </source>
</evidence>
<evidence type="ECO:0000313" key="13">
    <source>
        <dbReference type="Proteomes" id="UP000261380"/>
    </source>
</evidence>
<dbReference type="SUPFAM" id="SSF49265">
    <property type="entry name" value="Fibronectin type III"/>
    <property type="match status" value="2"/>
</dbReference>
<dbReference type="FunFam" id="3.40.50.410:FF:000001">
    <property type="entry name" value="Collagen, type XII, alpha 1"/>
    <property type="match status" value="1"/>
</dbReference>
<dbReference type="PROSITE" id="PS50853">
    <property type="entry name" value="FN3"/>
    <property type="match status" value="2"/>
</dbReference>
<feature type="domain" description="Fibronectin type-III" evidence="11">
    <location>
        <begin position="26"/>
        <end position="110"/>
    </location>
</feature>
<dbReference type="GeneTree" id="ENSGT00940000154923"/>
<dbReference type="InterPro" id="IPR036116">
    <property type="entry name" value="FN3_sf"/>
</dbReference>
<keyword evidence="2" id="KW-0964">Secreted</keyword>
<evidence type="ECO:0000256" key="2">
    <source>
        <dbReference type="ARBA" id="ARBA00022525"/>
    </source>
</evidence>
<evidence type="ECO:0008006" key="14">
    <source>
        <dbReference type="Google" id="ProtNLM"/>
    </source>
</evidence>
<dbReference type="SUPFAM" id="SSF53300">
    <property type="entry name" value="vWA-like"/>
    <property type="match status" value="1"/>
</dbReference>
<keyword evidence="6" id="KW-0176">Collagen</keyword>
<dbReference type="PROSITE" id="PS50234">
    <property type="entry name" value="VWFA"/>
    <property type="match status" value="1"/>
</dbReference>
<dbReference type="CDD" id="cd00063">
    <property type="entry name" value="FN3"/>
    <property type="match status" value="2"/>
</dbReference>
<dbReference type="CDD" id="cd01482">
    <property type="entry name" value="vWA_collagen_alphaI-XII-like"/>
    <property type="match status" value="1"/>
</dbReference>
<dbReference type="PANTHER" id="PTHR24020:SF84">
    <property type="entry name" value="VWFA DOMAIN-CONTAINING PROTEIN"/>
    <property type="match status" value="1"/>
</dbReference>
<dbReference type="InterPro" id="IPR002035">
    <property type="entry name" value="VWF_A"/>
</dbReference>
<keyword evidence="13" id="KW-1185">Reference proteome</keyword>
<dbReference type="AlphaFoldDB" id="A0A3B5MCY0"/>
<dbReference type="GO" id="GO:0007155">
    <property type="term" value="P:cell adhesion"/>
    <property type="evidence" value="ECO:0007669"/>
    <property type="project" value="UniProtKB-KW"/>
</dbReference>
<keyword evidence="5" id="KW-0130">Cell adhesion</keyword>
<accession>A0A3B5MCY0</accession>
<dbReference type="Gene3D" id="2.60.40.10">
    <property type="entry name" value="Immunoglobulins"/>
    <property type="match status" value="2"/>
</dbReference>
<dbReference type="Proteomes" id="UP000261380">
    <property type="component" value="Unplaced"/>
</dbReference>
<evidence type="ECO:0000256" key="1">
    <source>
        <dbReference type="ARBA" id="ARBA00004498"/>
    </source>
</evidence>
<comment type="subcellular location">
    <subcellularLocation>
        <location evidence="1">Secreted</location>
        <location evidence="1">Extracellular space</location>
        <location evidence="1">Extracellular matrix</location>
    </subcellularLocation>
</comment>
<keyword evidence="8" id="KW-0325">Glycoprotein</keyword>
<sequence>MKCVCHCLSCLSNSNRLFDLLFAVEPPSDLKFKILNENTVEMSWVSPSATIEGFRIQVVSDAGKYLNLGAEISTTLLNNLTPDLDYTVSINSYYGSEESIPIYGQLTSIDHIRSDNGVSAIADLVFLVDGSWSVGRENFRHIRSFIGALAGAFDIGEDKTRVAVVQYSTDTRTEFPLTRYSRRGDLLQAISSLPYKGGNTMTGDAIDYLMKNIFTEAAGSRKGFPKVAMIITDGKSQDPVEEHAEKLRNIGVEIFVLGIKGADEDELREIASPPHGKHVYNVPNFDLIQDVQKKIITEVCSGVDEQLSILASGEEIRGSPRDLRVFEETVSTMKLTWQAAPGNVLQYRIAYKPAEGGERKEISVNGDTTQAMLKNLQPATEYELFVTARYSTGLGDPLLGTGTTLEGRKQFHLR</sequence>